<gene>
    <name evidence="1" type="ORF">B0F87_104401</name>
</gene>
<dbReference type="AlphaFoldDB" id="A0A2S6HFP9"/>
<sequence length="42" mass="4827">MEWGLSAWFWPIRQLAKFQIPESASMNLGFHPLASIDVLLQP</sequence>
<dbReference type="EMBL" id="PTIZ01000004">
    <property type="protein sequence ID" value="PPK76308.1"/>
    <property type="molecule type" value="Genomic_DNA"/>
</dbReference>
<evidence type="ECO:0000313" key="2">
    <source>
        <dbReference type="Proteomes" id="UP000240010"/>
    </source>
</evidence>
<reference evidence="1 2" key="1">
    <citation type="submission" date="2018-02" db="EMBL/GenBank/DDBJ databases">
        <title>Subsurface microbial communities from deep shales in Ohio and West Virginia, USA.</title>
        <authorList>
            <person name="Wrighton K."/>
        </authorList>
    </citation>
    <scope>NUCLEOTIDE SEQUENCE [LARGE SCALE GENOMIC DNA]</scope>
    <source>
        <strain evidence="1 2">OWC-DMM</strain>
    </source>
</reference>
<dbReference type="Proteomes" id="UP000240010">
    <property type="component" value="Unassembled WGS sequence"/>
</dbReference>
<protein>
    <submittedName>
        <fullName evidence="1">Uncharacterized protein</fullName>
    </submittedName>
</protein>
<comment type="caution">
    <text evidence="1">The sequence shown here is derived from an EMBL/GenBank/DDBJ whole genome shotgun (WGS) entry which is preliminary data.</text>
</comment>
<evidence type="ECO:0000313" key="1">
    <source>
        <dbReference type="EMBL" id="PPK76308.1"/>
    </source>
</evidence>
<accession>A0A2S6HFP9</accession>
<organism evidence="1 2">
    <name type="scientific">Methylobacter tundripaludum</name>
    <dbReference type="NCBI Taxonomy" id="173365"/>
    <lineage>
        <taxon>Bacteria</taxon>
        <taxon>Pseudomonadati</taxon>
        <taxon>Pseudomonadota</taxon>
        <taxon>Gammaproteobacteria</taxon>
        <taxon>Methylococcales</taxon>
        <taxon>Methylococcaceae</taxon>
        <taxon>Methylobacter</taxon>
    </lineage>
</organism>
<name>A0A2S6HFP9_9GAMM</name>
<proteinExistence type="predicted"/>